<feature type="domain" description="TF-B3" evidence="8">
    <location>
        <begin position="264"/>
        <end position="355"/>
    </location>
</feature>
<dbReference type="SUPFAM" id="SSF101936">
    <property type="entry name" value="DNA-binding pseudobarrel domain"/>
    <property type="match status" value="1"/>
</dbReference>
<evidence type="ECO:0000256" key="3">
    <source>
        <dbReference type="ARBA" id="ARBA00023125"/>
    </source>
</evidence>
<evidence type="ECO:0000259" key="8">
    <source>
        <dbReference type="PROSITE" id="PS50863"/>
    </source>
</evidence>
<evidence type="ECO:0000256" key="2">
    <source>
        <dbReference type="ARBA" id="ARBA00023015"/>
    </source>
</evidence>
<dbReference type="AlphaFoldDB" id="A0A8X8ZZN8"/>
<dbReference type="CDD" id="cd10017">
    <property type="entry name" value="B3_DNA"/>
    <property type="match status" value="1"/>
</dbReference>
<dbReference type="SMART" id="SM01019">
    <property type="entry name" value="B3"/>
    <property type="match status" value="1"/>
</dbReference>
<feature type="region of interest" description="Disordered" evidence="7">
    <location>
        <begin position="222"/>
        <end position="241"/>
    </location>
</feature>
<sequence length="622" mass="70476">MKLKIVHQNQESRVGGEELEMKKEAVETAQIREDRIPYFDPLLVSGKRKRKPKELIDEISPNFVRRRKSFSSSKSKDVRVPPFSCLKFKCSELVCWLIVLGFSVDLQLLVSPVLIGEDDMQMDEEEEEEAVAGSNSRASEELSLGKGMKWPRVHPILTIHLHHCHQLYQFHHNRNPRRGELEGGSLAEPRCGGGGRDYWEAAAFCGGWVFWRMRMLLRGVPDSGRRSRSKGDGGGSNSTVQVKSPTMIRAEEFLLSLGSDQPSFMKSLVRSHVASCFWMGLPGPFCKIHLPGNDIEVILEDENGEEFPIKYIANKTGLSAGWRKFVAGNKLVEGDVLIFQLTVPCRFKVYIIRANDMNEVDGALSLLILDSQTKQNDAAVDAQSKNKRRPKSLPIMVVQKKKQKAGPVGPQLGLLEEQSGNDSDEVASEVLEGAKLSGSFHFKDVKNIEEFHIVVNGVCIDSDLPEDIHRKYYELCCSKNSFLHDRLLPGLYSKLAAGMIVETINIADSIRGCKPTTPRKDFEVWEKSLRSFELLGLNVGFIRSRLRELQKLAFETEDSSEIRRFLEVQKEQSRIKDEIQKLEAKIVEQREVSAKCDEEIEKLRSKKESFELKFQVEVDAPW</sequence>
<keyword evidence="3" id="KW-0238">DNA-binding</keyword>
<evidence type="ECO:0000256" key="5">
    <source>
        <dbReference type="ARBA" id="ARBA00023242"/>
    </source>
</evidence>
<comment type="subcellular location">
    <subcellularLocation>
        <location evidence="1">Nucleus</location>
    </subcellularLocation>
</comment>
<organism evidence="9">
    <name type="scientific">Salvia splendens</name>
    <name type="common">Scarlet sage</name>
    <dbReference type="NCBI Taxonomy" id="180675"/>
    <lineage>
        <taxon>Eukaryota</taxon>
        <taxon>Viridiplantae</taxon>
        <taxon>Streptophyta</taxon>
        <taxon>Embryophyta</taxon>
        <taxon>Tracheophyta</taxon>
        <taxon>Spermatophyta</taxon>
        <taxon>Magnoliopsida</taxon>
        <taxon>eudicotyledons</taxon>
        <taxon>Gunneridae</taxon>
        <taxon>Pentapetalae</taxon>
        <taxon>asterids</taxon>
        <taxon>lamiids</taxon>
        <taxon>Lamiales</taxon>
        <taxon>Lamiaceae</taxon>
        <taxon>Nepetoideae</taxon>
        <taxon>Mentheae</taxon>
        <taxon>Salviinae</taxon>
        <taxon>Salvia</taxon>
        <taxon>Salvia subgen. Calosphace</taxon>
        <taxon>core Calosphace</taxon>
    </lineage>
</organism>
<protein>
    <recommendedName>
        <fullName evidence="8">TF-B3 domain-containing protein</fullName>
    </recommendedName>
</protein>
<gene>
    <name evidence="9" type="ORF">SASPL_118206</name>
</gene>
<dbReference type="InterPro" id="IPR044837">
    <property type="entry name" value="REM16-like"/>
</dbReference>
<dbReference type="PANTHER" id="PTHR31391:SF135">
    <property type="entry name" value="B3 DOMAIN-CONTAINING PROTEIN OS01G0234100-LIKE ISOFORM X1"/>
    <property type="match status" value="1"/>
</dbReference>
<keyword evidence="4" id="KW-0804">Transcription</keyword>
<evidence type="ECO:0000256" key="1">
    <source>
        <dbReference type="ARBA" id="ARBA00004123"/>
    </source>
</evidence>
<dbReference type="Proteomes" id="UP000298416">
    <property type="component" value="Unassembled WGS sequence"/>
</dbReference>
<dbReference type="GO" id="GO:0003677">
    <property type="term" value="F:DNA binding"/>
    <property type="evidence" value="ECO:0007669"/>
    <property type="project" value="UniProtKB-KW"/>
</dbReference>
<dbReference type="PROSITE" id="PS50863">
    <property type="entry name" value="B3"/>
    <property type="match status" value="1"/>
</dbReference>
<reference evidence="9" key="1">
    <citation type="submission" date="2018-01" db="EMBL/GenBank/DDBJ databases">
        <authorList>
            <person name="Mao J.F."/>
        </authorList>
    </citation>
    <scope>NUCLEOTIDE SEQUENCE</scope>
    <source>
        <strain evidence="9">Huo1</strain>
        <tissue evidence="9">Leaf</tissue>
    </source>
</reference>
<evidence type="ECO:0000256" key="7">
    <source>
        <dbReference type="SAM" id="MobiDB-lite"/>
    </source>
</evidence>
<keyword evidence="5" id="KW-0539">Nucleus</keyword>
<dbReference type="InterPro" id="IPR015300">
    <property type="entry name" value="DNA-bd_pseudobarrel_sf"/>
</dbReference>
<dbReference type="Pfam" id="PF02362">
    <property type="entry name" value="B3"/>
    <property type="match status" value="1"/>
</dbReference>
<dbReference type="InterPro" id="IPR003340">
    <property type="entry name" value="B3_DNA-bd"/>
</dbReference>
<keyword evidence="10" id="KW-1185">Reference proteome</keyword>
<keyword evidence="6" id="KW-0175">Coiled coil</keyword>
<keyword evidence="2" id="KW-0805">Transcription regulation</keyword>
<feature type="coiled-coil region" evidence="6">
    <location>
        <begin position="565"/>
        <end position="613"/>
    </location>
</feature>
<evidence type="ECO:0000313" key="9">
    <source>
        <dbReference type="EMBL" id="KAG6421649.1"/>
    </source>
</evidence>
<accession>A0A8X8ZZN8</accession>
<comment type="caution">
    <text evidence="9">The sequence shown here is derived from an EMBL/GenBank/DDBJ whole genome shotgun (WGS) entry which is preliminary data.</text>
</comment>
<dbReference type="PANTHER" id="PTHR31391">
    <property type="entry name" value="B3 DOMAIN-CONTAINING PROTEIN OS11G0197600-RELATED"/>
    <property type="match status" value="1"/>
</dbReference>
<reference evidence="9" key="2">
    <citation type="submission" date="2020-08" db="EMBL/GenBank/DDBJ databases">
        <title>Plant Genome Project.</title>
        <authorList>
            <person name="Zhang R.-G."/>
        </authorList>
    </citation>
    <scope>NUCLEOTIDE SEQUENCE</scope>
    <source>
        <strain evidence="9">Huo1</strain>
        <tissue evidence="9">Leaf</tissue>
    </source>
</reference>
<evidence type="ECO:0000313" key="10">
    <source>
        <dbReference type="Proteomes" id="UP000298416"/>
    </source>
</evidence>
<dbReference type="GO" id="GO:0005634">
    <property type="term" value="C:nucleus"/>
    <property type="evidence" value="ECO:0007669"/>
    <property type="project" value="UniProtKB-SubCell"/>
</dbReference>
<name>A0A8X8ZZN8_SALSN</name>
<evidence type="ECO:0000256" key="6">
    <source>
        <dbReference type="SAM" id="Coils"/>
    </source>
</evidence>
<dbReference type="Gene3D" id="2.40.330.10">
    <property type="entry name" value="DNA-binding pseudobarrel domain"/>
    <property type="match status" value="1"/>
</dbReference>
<dbReference type="EMBL" id="PNBA02000006">
    <property type="protein sequence ID" value="KAG6421649.1"/>
    <property type="molecule type" value="Genomic_DNA"/>
</dbReference>
<evidence type="ECO:0000256" key="4">
    <source>
        <dbReference type="ARBA" id="ARBA00023163"/>
    </source>
</evidence>
<proteinExistence type="predicted"/>